<evidence type="ECO:0000256" key="1">
    <source>
        <dbReference type="SAM" id="MobiDB-lite"/>
    </source>
</evidence>
<dbReference type="GO" id="GO:0005737">
    <property type="term" value="C:cytoplasm"/>
    <property type="evidence" value="ECO:0007669"/>
    <property type="project" value="InterPro"/>
</dbReference>
<dbReference type="InterPro" id="IPR029044">
    <property type="entry name" value="Nucleotide-diphossugar_trans"/>
</dbReference>
<sequence length="484" mass="52507">MRLSTTLASTRVGDVHIHETFQVIELDAGHQVEETKLSSAAVDGSYTVPFSHQAIHAIEKELAIIVPCKDEDVSILDGVLHGIPHDCLIILLSNSKPGNYAAERAHLMDYCTASQRSSIAAHQHDAGIAQAFIAAGMPQIVTDNRHTPHIRNGKGEAMIIGVVLAKLVGKRFVGFVDADNLVAGSVHEYCKVYAAGLHYALHCDKQDDGVRAMVRIKWNSKPKVQDGEIVFEKSGRSSRVVNHWMNRLLNVLDNHCGQTDMIQTGNAGEHAMSIDYALELKFATGYAVEPYQLIDTWERLAGSVAIDNPRVAEPRHTLALNYTLKAADLDNEAHNSSDESTAADSSPPSTTSTPASSRRPSLLPCPSPCPPAPSRKVRILQIQTRNPHFHDTGKGADHISKMQAEGLSTIYHSRFAPETLKSELRHYVQANLAGVAGVSEDGELAVPRIYPAIGTLDFAVFRSVLKARSVALQIVGEDAGAVLL</sequence>
<dbReference type="Proteomes" id="UP000800096">
    <property type="component" value="Unassembled WGS sequence"/>
</dbReference>
<evidence type="ECO:0000313" key="2">
    <source>
        <dbReference type="EMBL" id="KAF1919155.1"/>
    </source>
</evidence>
<keyword evidence="3" id="KW-1185">Reference proteome</keyword>
<organism evidence="2 3">
    <name type="scientific">Ampelomyces quisqualis</name>
    <name type="common">Powdery mildew agent</name>
    <dbReference type="NCBI Taxonomy" id="50730"/>
    <lineage>
        <taxon>Eukaryota</taxon>
        <taxon>Fungi</taxon>
        <taxon>Dikarya</taxon>
        <taxon>Ascomycota</taxon>
        <taxon>Pezizomycotina</taxon>
        <taxon>Dothideomycetes</taxon>
        <taxon>Pleosporomycetidae</taxon>
        <taxon>Pleosporales</taxon>
        <taxon>Pleosporineae</taxon>
        <taxon>Phaeosphaeriaceae</taxon>
        <taxon>Ampelomyces</taxon>
    </lineage>
</organism>
<dbReference type="AlphaFoldDB" id="A0A6A5QTZ6"/>
<evidence type="ECO:0000313" key="3">
    <source>
        <dbReference type="Proteomes" id="UP000800096"/>
    </source>
</evidence>
<gene>
    <name evidence="2" type="ORF">BDU57DRAFT_468902</name>
</gene>
<proteinExistence type="predicted"/>
<dbReference type="GO" id="GO:0051479">
    <property type="term" value="P:mannosylglycerate biosynthetic process"/>
    <property type="evidence" value="ECO:0007669"/>
    <property type="project" value="InterPro"/>
</dbReference>
<dbReference type="Gene3D" id="3.90.550.10">
    <property type="entry name" value="Spore Coat Polysaccharide Biosynthesis Protein SpsA, Chain A"/>
    <property type="match status" value="2"/>
</dbReference>
<dbReference type="OrthoDB" id="10013407at2759"/>
<dbReference type="Pfam" id="PF09488">
    <property type="entry name" value="Osmo_MPGsynth"/>
    <property type="match status" value="1"/>
</dbReference>
<dbReference type="GO" id="GO:0050504">
    <property type="term" value="F:mannosyl-3-phosphoglycerate synthase activity"/>
    <property type="evidence" value="ECO:0007669"/>
    <property type="project" value="InterPro"/>
</dbReference>
<accession>A0A6A5QTZ6</accession>
<protein>
    <submittedName>
        <fullName evidence="2">Mannosyl-3-phosphoglycerate synthase</fullName>
    </submittedName>
</protein>
<dbReference type="EMBL" id="ML979133">
    <property type="protein sequence ID" value="KAF1919155.1"/>
    <property type="molecule type" value="Genomic_DNA"/>
</dbReference>
<feature type="compositionally biased region" description="Low complexity" evidence="1">
    <location>
        <begin position="338"/>
        <end position="362"/>
    </location>
</feature>
<dbReference type="InterPro" id="IPR012812">
    <property type="entry name" value="Osmo_MPG_synth"/>
</dbReference>
<name>A0A6A5QTZ6_AMPQU</name>
<feature type="region of interest" description="Disordered" evidence="1">
    <location>
        <begin position="331"/>
        <end position="370"/>
    </location>
</feature>
<reference evidence="2" key="1">
    <citation type="journal article" date="2020" name="Stud. Mycol.">
        <title>101 Dothideomycetes genomes: a test case for predicting lifestyles and emergence of pathogens.</title>
        <authorList>
            <person name="Haridas S."/>
            <person name="Albert R."/>
            <person name="Binder M."/>
            <person name="Bloem J."/>
            <person name="Labutti K."/>
            <person name="Salamov A."/>
            <person name="Andreopoulos B."/>
            <person name="Baker S."/>
            <person name="Barry K."/>
            <person name="Bills G."/>
            <person name="Bluhm B."/>
            <person name="Cannon C."/>
            <person name="Castanera R."/>
            <person name="Culley D."/>
            <person name="Daum C."/>
            <person name="Ezra D."/>
            <person name="Gonzalez J."/>
            <person name="Henrissat B."/>
            <person name="Kuo A."/>
            <person name="Liang C."/>
            <person name="Lipzen A."/>
            <person name="Lutzoni F."/>
            <person name="Magnuson J."/>
            <person name="Mondo S."/>
            <person name="Nolan M."/>
            <person name="Ohm R."/>
            <person name="Pangilinan J."/>
            <person name="Park H.-J."/>
            <person name="Ramirez L."/>
            <person name="Alfaro M."/>
            <person name="Sun H."/>
            <person name="Tritt A."/>
            <person name="Yoshinaga Y."/>
            <person name="Zwiers L.-H."/>
            <person name="Turgeon B."/>
            <person name="Goodwin S."/>
            <person name="Spatafora J."/>
            <person name="Crous P."/>
            <person name="Grigoriev I."/>
        </authorList>
    </citation>
    <scope>NUCLEOTIDE SEQUENCE</scope>
    <source>
        <strain evidence="2">HMLAC05119</strain>
    </source>
</reference>